<organism evidence="4 5">
    <name type="scientific">Nocardioides panacis</name>
    <dbReference type="NCBI Taxonomy" id="2849501"/>
    <lineage>
        <taxon>Bacteria</taxon>
        <taxon>Bacillati</taxon>
        <taxon>Actinomycetota</taxon>
        <taxon>Actinomycetes</taxon>
        <taxon>Propionibacteriales</taxon>
        <taxon>Nocardioidaceae</taxon>
        <taxon>Nocardioides</taxon>
    </lineage>
</organism>
<feature type="transmembrane region" description="Helical" evidence="2">
    <location>
        <begin position="87"/>
        <end position="104"/>
    </location>
</feature>
<proteinExistence type="predicted"/>
<evidence type="ECO:0000259" key="3">
    <source>
        <dbReference type="Pfam" id="PF09990"/>
    </source>
</evidence>
<protein>
    <recommendedName>
        <fullName evidence="3">DUF2231 domain-containing protein</fullName>
    </recommendedName>
</protein>
<name>A0A975Y049_9ACTN</name>
<feature type="transmembrane region" description="Helical" evidence="2">
    <location>
        <begin position="41"/>
        <end position="59"/>
    </location>
</feature>
<feature type="domain" description="DUF2231" evidence="3">
    <location>
        <begin position="7"/>
        <end position="147"/>
    </location>
</feature>
<dbReference type="RefSeq" id="WP_216939464.1">
    <property type="nucleotide sequence ID" value="NZ_CP077062.1"/>
</dbReference>
<keyword evidence="2" id="KW-0472">Membrane</keyword>
<feature type="transmembrane region" description="Helical" evidence="2">
    <location>
        <begin position="116"/>
        <end position="137"/>
    </location>
</feature>
<dbReference type="EMBL" id="CP077062">
    <property type="protein sequence ID" value="QWZ07954.1"/>
    <property type="molecule type" value="Genomic_DNA"/>
</dbReference>
<feature type="transmembrane region" description="Helical" evidence="2">
    <location>
        <begin position="13"/>
        <end position="34"/>
    </location>
</feature>
<keyword evidence="2" id="KW-0812">Transmembrane</keyword>
<evidence type="ECO:0000313" key="5">
    <source>
        <dbReference type="Proteomes" id="UP000683575"/>
    </source>
</evidence>
<evidence type="ECO:0000256" key="2">
    <source>
        <dbReference type="SAM" id="Phobius"/>
    </source>
</evidence>
<dbReference type="InterPro" id="IPR019251">
    <property type="entry name" value="DUF2231_TM"/>
</dbReference>
<reference evidence="4" key="1">
    <citation type="submission" date="2021-06" db="EMBL/GenBank/DDBJ databases">
        <title>Complete genome sequence of Nocardioides sp. G188.</title>
        <authorList>
            <person name="Im W.-T."/>
        </authorList>
    </citation>
    <scope>NUCLEOTIDE SEQUENCE</scope>
    <source>
        <strain evidence="4">G188</strain>
    </source>
</reference>
<accession>A0A975Y049</accession>
<dbReference type="Proteomes" id="UP000683575">
    <property type="component" value="Chromosome"/>
</dbReference>
<sequence length="162" mass="16865">MLDTVFGLPLHPLLVHATVVIVPLAALAVLLSAVWPRFRSWAGWGPLALAVAAVVLTPLSTSSGEELEHRVGDSSAVERHAELGDMLIWWVVPLAVLAAVLYWWHRSSRSGRGLAVVVAALPVLVAVGTLVQVVLIGHSGAQSAWGDVGSSSSSQAGDGDQG</sequence>
<keyword evidence="5" id="KW-1185">Reference proteome</keyword>
<evidence type="ECO:0000256" key="1">
    <source>
        <dbReference type="SAM" id="MobiDB-lite"/>
    </source>
</evidence>
<gene>
    <name evidence="4" type="ORF">KRR39_21740</name>
</gene>
<keyword evidence="2" id="KW-1133">Transmembrane helix</keyword>
<dbReference type="AlphaFoldDB" id="A0A975Y049"/>
<feature type="region of interest" description="Disordered" evidence="1">
    <location>
        <begin position="142"/>
        <end position="162"/>
    </location>
</feature>
<dbReference type="Pfam" id="PF09990">
    <property type="entry name" value="DUF2231"/>
    <property type="match status" value="1"/>
</dbReference>
<evidence type="ECO:0000313" key="4">
    <source>
        <dbReference type="EMBL" id="QWZ07954.1"/>
    </source>
</evidence>
<dbReference type="KEGG" id="nps:KRR39_21740"/>